<name>A0A0M0BW78_9ARCH</name>
<reference evidence="2 3" key="1">
    <citation type="submission" date="2015-06" db="EMBL/GenBank/DDBJ databases">
        <title>New insights into the roles of widespread benthic archaea in carbon and nitrogen cycling.</title>
        <authorList>
            <person name="Lazar C.S."/>
            <person name="Baker B.J."/>
            <person name="Seitz K.W."/>
            <person name="Hyde A.S."/>
            <person name="Dick G.J."/>
            <person name="Hinrichs K.-U."/>
            <person name="Teske A.P."/>
        </authorList>
    </citation>
    <scope>NUCLEOTIDE SEQUENCE [LARGE SCALE GENOMIC DNA]</scope>
    <source>
        <strain evidence="2">SG8-32-1</strain>
    </source>
</reference>
<proteinExistence type="predicted"/>
<sequence>MIKRVAWGITGSGDRLLEVFDVMKDLKKQYQNDARITVYLSKAGELVIKYYRMFKDLQTEFEKTRVEVNSNLPTLAVQLQSGKIDFLLIAPATSNTVAKLANGIADTLLTNAAIMALKAFVPVYILPCDYKEGVTVTQLPDGSKMKIRVRKEDAEYSQKLAVVDGIFILQKPEQIREIFQKHFKPSD</sequence>
<feature type="domain" description="Flavoprotein" evidence="1">
    <location>
        <begin position="3"/>
        <end position="148"/>
    </location>
</feature>
<dbReference type="InterPro" id="IPR003382">
    <property type="entry name" value="Flavoprotein"/>
</dbReference>
<evidence type="ECO:0000313" key="3">
    <source>
        <dbReference type="Proteomes" id="UP000037237"/>
    </source>
</evidence>
<dbReference type="InterPro" id="IPR036551">
    <property type="entry name" value="Flavin_trans-like"/>
</dbReference>
<gene>
    <name evidence="2" type="ORF">AC477_02735</name>
</gene>
<evidence type="ECO:0000313" key="2">
    <source>
        <dbReference type="EMBL" id="KON32615.1"/>
    </source>
</evidence>
<dbReference type="Proteomes" id="UP000037237">
    <property type="component" value="Unassembled WGS sequence"/>
</dbReference>
<dbReference type="NCBIfam" id="TIGR02699">
    <property type="entry name" value="archaeo_AfpA"/>
    <property type="match status" value="1"/>
</dbReference>
<accession>A0A0M0BW78</accession>
<organism evidence="2 3">
    <name type="scientific">miscellaneous Crenarchaeota group-1 archaeon SG8-32-1</name>
    <dbReference type="NCBI Taxonomy" id="1685124"/>
    <lineage>
        <taxon>Archaea</taxon>
        <taxon>Candidatus Bathyarchaeota</taxon>
        <taxon>MCG-1</taxon>
    </lineage>
</organism>
<dbReference type="InterPro" id="IPR014072">
    <property type="entry name" value="Archaeoflavo_AfpA"/>
</dbReference>
<dbReference type="Pfam" id="PF02441">
    <property type="entry name" value="Flavoprotein"/>
    <property type="match status" value="1"/>
</dbReference>
<dbReference type="EMBL" id="LFWU01000060">
    <property type="protein sequence ID" value="KON32615.1"/>
    <property type="molecule type" value="Genomic_DNA"/>
</dbReference>
<dbReference type="PATRIC" id="fig|1685124.3.peg.502"/>
<protein>
    <recommendedName>
        <fullName evidence="1">Flavoprotein domain-containing protein</fullName>
    </recommendedName>
</protein>
<evidence type="ECO:0000259" key="1">
    <source>
        <dbReference type="Pfam" id="PF02441"/>
    </source>
</evidence>
<dbReference type="GO" id="GO:0003824">
    <property type="term" value="F:catalytic activity"/>
    <property type="evidence" value="ECO:0007669"/>
    <property type="project" value="InterPro"/>
</dbReference>
<dbReference type="Gene3D" id="3.40.50.1950">
    <property type="entry name" value="Flavin prenyltransferase-like"/>
    <property type="match status" value="1"/>
</dbReference>
<dbReference type="SUPFAM" id="SSF52507">
    <property type="entry name" value="Homo-oligomeric flavin-containing Cys decarboxylases, HFCD"/>
    <property type="match status" value="1"/>
</dbReference>
<comment type="caution">
    <text evidence="2">The sequence shown here is derived from an EMBL/GenBank/DDBJ whole genome shotgun (WGS) entry which is preliminary data.</text>
</comment>
<dbReference type="AlphaFoldDB" id="A0A0M0BW78"/>